<dbReference type="InterPro" id="IPR050727">
    <property type="entry name" value="GH43_arabinanases"/>
</dbReference>
<dbReference type="GO" id="GO:0005975">
    <property type="term" value="P:carbohydrate metabolic process"/>
    <property type="evidence" value="ECO:0007669"/>
    <property type="project" value="InterPro"/>
</dbReference>
<feature type="active site" description="Proton acceptor" evidence="5">
    <location>
        <position position="31"/>
    </location>
</feature>
<dbReference type="Proteomes" id="UP000193334">
    <property type="component" value="Chromosome"/>
</dbReference>
<sequence length="428" mass="47507" precursor="true">MKRLALYLVVAVVAAAGNLYAKEGVLQGMPDPAVISDGQGSYYIFATGKGLPIYHSNDLVEWQKVGTVFDKPVPAWSKKAIPQTEGIWAPDIVKLNDKYYVYYSVSSFGSQRSVIGVARSEALNPDSSDYGWEDLGLVIDSHPGKDDFNAIDPAAFQQEDGRAFMVWGSFWGGIKGIEIDPDTGKPLEDNPEITTVAARPDTPEIPNTPSHAIEGAYMVKHKGMYYMFVSWGLCCDGAESTYRVMVGRSEKPLGPYFDYDGKQLAEGGGTLVLANNDHWRGPGHNSVLTTEKGSWMVHHTYDTFQLEKQRILQIRPIYWCKSGWPVVGEPLSEDNPKTTKEASPSPDDIIGSWRMSINYGRQKIYDFLPGGSIANYDDASWQLSGNIIKISWPSEYEALDRCIVEMSGDSFIGRNQYGDVIRGMQLEH</sequence>
<dbReference type="OrthoDB" id="9801455at2"/>
<comment type="pathway">
    <text evidence="1">Glycan metabolism; L-arabinan degradation.</text>
</comment>
<dbReference type="InterPro" id="IPR006710">
    <property type="entry name" value="Glyco_hydro_43"/>
</dbReference>
<dbReference type="SUPFAM" id="SSF75005">
    <property type="entry name" value="Arabinanase/levansucrase/invertase"/>
    <property type="match status" value="1"/>
</dbReference>
<keyword evidence="8" id="KW-0732">Signal</keyword>
<name>A0A1W6LQ73_9BACT</name>
<dbReference type="Gene3D" id="2.115.10.20">
    <property type="entry name" value="Glycosyl hydrolase domain, family 43"/>
    <property type="match status" value="1"/>
</dbReference>
<feature type="chain" id="PRO_5013139878" evidence="8">
    <location>
        <begin position="22"/>
        <end position="428"/>
    </location>
</feature>
<dbReference type="STRING" id="1941349.STSP1_02343"/>
<dbReference type="KEGG" id="pbp:STSP1_02343"/>
<dbReference type="EMBL" id="CP021023">
    <property type="protein sequence ID" value="ARN57917.1"/>
    <property type="molecule type" value="Genomic_DNA"/>
</dbReference>
<dbReference type="RefSeq" id="WP_085756532.1">
    <property type="nucleotide sequence ID" value="NZ_CP021023.1"/>
</dbReference>
<proteinExistence type="inferred from homology"/>
<feature type="site" description="Important for catalytic activity, responsible for pKa modulation of the active site Glu and correct orientation of both the proton donor and substrate" evidence="6">
    <location>
        <position position="152"/>
    </location>
</feature>
<keyword evidence="10" id="KW-1185">Reference proteome</keyword>
<evidence type="ECO:0000256" key="7">
    <source>
        <dbReference type="RuleBase" id="RU361187"/>
    </source>
</evidence>
<evidence type="ECO:0000256" key="4">
    <source>
        <dbReference type="ARBA" id="ARBA00023295"/>
    </source>
</evidence>
<evidence type="ECO:0000256" key="5">
    <source>
        <dbReference type="PIRSR" id="PIRSR606710-1"/>
    </source>
</evidence>
<evidence type="ECO:0000313" key="9">
    <source>
        <dbReference type="EMBL" id="ARN57917.1"/>
    </source>
</evidence>
<feature type="signal peptide" evidence="8">
    <location>
        <begin position="1"/>
        <end position="21"/>
    </location>
</feature>
<dbReference type="PANTHER" id="PTHR43301:SF3">
    <property type="entry name" value="ARABINAN ENDO-1,5-ALPHA-L-ARABINOSIDASE A-RELATED"/>
    <property type="match status" value="1"/>
</dbReference>
<dbReference type="EC" id="3.2.1.99" evidence="9"/>
<evidence type="ECO:0000256" key="2">
    <source>
        <dbReference type="ARBA" id="ARBA00009865"/>
    </source>
</evidence>
<protein>
    <submittedName>
        <fullName evidence="9">Intracellular endo-alpha-(1-&gt;5)-L-arabinanase</fullName>
        <ecNumber evidence="9">3.2.1.99</ecNumber>
    </submittedName>
</protein>
<keyword evidence="3 7" id="KW-0378">Hydrolase</keyword>
<gene>
    <name evidence="9" type="primary">abn-ts_2</name>
    <name evidence="9" type="ORF">STSP1_02343</name>
</gene>
<comment type="similarity">
    <text evidence="2 7">Belongs to the glycosyl hydrolase 43 family.</text>
</comment>
<evidence type="ECO:0000256" key="1">
    <source>
        <dbReference type="ARBA" id="ARBA00004834"/>
    </source>
</evidence>
<dbReference type="InterPro" id="IPR023296">
    <property type="entry name" value="Glyco_hydro_beta-prop_sf"/>
</dbReference>
<dbReference type="AlphaFoldDB" id="A0A1W6LQ73"/>
<dbReference type="GO" id="GO:0046558">
    <property type="term" value="F:arabinan endo-1,5-alpha-L-arabinosidase activity"/>
    <property type="evidence" value="ECO:0007669"/>
    <property type="project" value="UniProtKB-EC"/>
</dbReference>
<evidence type="ECO:0000256" key="8">
    <source>
        <dbReference type="SAM" id="SignalP"/>
    </source>
</evidence>
<evidence type="ECO:0000256" key="6">
    <source>
        <dbReference type="PIRSR" id="PIRSR606710-2"/>
    </source>
</evidence>
<dbReference type="PANTHER" id="PTHR43301">
    <property type="entry name" value="ARABINAN ENDO-1,5-ALPHA-L-ARABINOSIDASE"/>
    <property type="match status" value="1"/>
</dbReference>
<reference evidence="10" key="1">
    <citation type="submission" date="2017-04" db="EMBL/GenBank/DDBJ databases">
        <title>Comparative genomics and description of representatives of a novel lineage of planctomycetes thriving in anoxic sediments.</title>
        <authorList>
            <person name="Spring S."/>
            <person name="Bunk B."/>
            <person name="Sproer C."/>
        </authorList>
    </citation>
    <scope>NUCLEOTIDE SEQUENCE [LARGE SCALE GENOMIC DNA]</scope>
    <source>
        <strain evidence="10">ST-PulAB-D4</strain>
    </source>
</reference>
<dbReference type="Pfam" id="PF04616">
    <property type="entry name" value="Glyco_hydro_43"/>
    <property type="match status" value="1"/>
</dbReference>
<dbReference type="CDD" id="cd08998">
    <property type="entry name" value="GH43_Arb43a-like"/>
    <property type="match status" value="1"/>
</dbReference>
<evidence type="ECO:0000256" key="3">
    <source>
        <dbReference type="ARBA" id="ARBA00022801"/>
    </source>
</evidence>
<feature type="active site" description="Proton donor" evidence="5">
    <location>
        <position position="214"/>
    </location>
</feature>
<keyword evidence="4 7" id="KW-0326">Glycosidase</keyword>
<organism evidence="9 10">
    <name type="scientific">Sedimentisphaera salicampi</name>
    <dbReference type="NCBI Taxonomy" id="1941349"/>
    <lineage>
        <taxon>Bacteria</taxon>
        <taxon>Pseudomonadati</taxon>
        <taxon>Planctomycetota</taxon>
        <taxon>Phycisphaerae</taxon>
        <taxon>Sedimentisphaerales</taxon>
        <taxon>Sedimentisphaeraceae</taxon>
        <taxon>Sedimentisphaera</taxon>
    </lineage>
</organism>
<accession>A0A1W6LQ73</accession>
<evidence type="ECO:0000313" key="10">
    <source>
        <dbReference type="Proteomes" id="UP000193334"/>
    </source>
</evidence>